<name>A0A1F7JIZ5_9BACT</name>
<protein>
    <submittedName>
        <fullName evidence="2">Uncharacterized protein</fullName>
    </submittedName>
</protein>
<sequence length="220" mass="25057">MNKQQSSPAKHDTEYDINKDTAAKGHEAVLALLSRNDVQAYSMVIFSLLALAFFSIFAIKPTLTSFFDLQRQIADAKMLDQELTTKIRTLLRVQEEYYRIREDLVMIDQALPADPAFSSLLKKIEQVTADEQTTVSTFTTEDFSLLEEGGTHMTKDDEIGNVSFSLETDAPYPNSEALIRRLLNLRRMIFINRLELISNERSTTPVVQMEISAQTFHLNK</sequence>
<comment type="caution">
    <text evidence="2">The sequence shown here is derived from an EMBL/GenBank/DDBJ whole genome shotgun (WGS) entry which is preliminary data.</text>
</comment>
<evidence type="ECO:0000256" key="1">
    <source>
        <dbReference type="SAM" id="Phobius"/>
    </source>
</evidence>
<dbReference type="GO" id="GO:0043107">
    <property type="term" value="P:type IV pilus-dependent motility"/>
    <property type="evidence" value="ECO:0007669"/>
    <property type="project" value="InterPro"/>
</dbReference>
<dbReference type="Proteomes" id="UP000178486">
    <property type="component" value="Unassembled WGS sequence"/>
</dbReference>
<feature type="transmembrane region" description="Helical" evidence="1">
    <location>
        <begin position="40"/>
        <end position="59"/>
    </location>
</feature>
<accession>A0A1F7JIZ5</accession>
<dbReference type="Gene3D" id="3.30.70.60">
    <property type="match status" value="1"/>
</dbReference>
<dbReference type="EMBL" id="MGAU01000008">
    <property type="protein sequence ID" value="OGK55585.1"/>
    <property type="molecule type" value="Genomic_DNA"/>
</dbReference>
<dbReference type="AlphaFoldDB" id="A0A1F7JIZ5"/>
<dbReference type="InterPro" id="IPR014717">
    <property type="entry name" value="Transl_elong_EF1B/ribsomal_bS6"/>
</dbReference>
<dbReference type="GO" id="GO:0043683">
    <property type="term" value="P:type IV pilus assembly"/>
    <property type="evidence" value="ECO:0007669"/>
    <property type="project" value="InterPro"/>
</dbReference>
<keyword evidence="1" id="KW-0472">Membrane</keyword>
<gene>
    <name evidence="2" type="ORF">A3B56_02435</name>
</gene>
<evidence type="ECO:0000313" key="2">
    <source>
        <dbReference type="EMBL" id="OGK55585.1"/>
    </source>
</evidence>
<evidence type="ECO:0000313" key="3">
    <source>
        <dbReference type="Proteomes" id="UP000178486"/>
    </source>
</evidence>
<reference evidence="2 3" key="1">
    <citation type="journal article" date="2016" name="Nat. Commun.">
        <title>Thousands of microbial genomes shed light on interconnected biogeochemical processes in an aquifer system.</title>
        <authorList>
            <person name="Anantharaman K."/>
            <person name="Brown C.T."/>
            <person name="Hug L.A."/>
            <person name="Sharon I."/>
            <person name="Castelle C.J."/>
            <person name="Probst A.J."/>
            <person name="Thomas B.C."/>
            <person name="Singh A."/>
            <person name="Wilkins M.J."/>
            <person name="Karaoz U."/>
            <person name="Brodie E.L."/>
            <person name="Williams K.H."/>
            <person name="Hubbard S.S."/>
            <person name="Banfield J.F."/>
        </authorList>
    </citation>
    <scope>NUCLEOTIDE SEQUENCE [LARGE SCALE GENOMIC DNA]</scope>
</reference>
<keyword evidence="1" id="KW-1133">Transmembrane helix</keyword>
<dbReference type="Pfam" id="PF04350">
    <property type="entry name" value="PilO"/>
    <property type="match status" value="1"/>
</dbReference>
<organism evidence="2 3">
    <name type="scientific">Candidatus Roizmanbacteria bacterium RIFCSPLOWO2_01_FULL_45_11</name>
    <dbReference type="NCBI Taxonomy" id="1802070"/>
    <lineage>
        <taxon>Bacteria</taxon>
        <taxon>Candidatus Roizmaniibacteriota</taxon>
    </lineage>
</organism>
<proteinExistence type="predicted"/>
<keyword evidence="1" id="KW-0812">Transmembrane</keyword>
<dbReference type="InterPro" id="IPR007445">
    <property type="entry name" value="PilO"/>
</dbReference>